<comment type="caution">
    <text evidence="3">The sequence shown here is derived from an EMBL/GenBank/DDBJ whole genome shotgun (WGS) entry which is preliminary data.</text>
</comment>
<dbReference type="AlphaFoldDB" id="A0A2U2H9W3"/>
<evidence type="ECO:0000256" key="2">
    <source>
        <dbReference type="PIRSR" id="PIRSR613078-2"/>
    </source>
</evidence>
<dbReference type="InterPro" id="IPR052765">
    <property type="entry name" value="PGM-Related"/>
</dbReference>
<dbReference type="Proteomes" id="UP000241421">
    <property type="component" value="Unassembled WGS sequence"/>
</dbReference>
<sequence>MRRRTPVSPVVLALAADAGRAPARFARRAQAGVRLVDCQYPVARVGGGMQIKLVRHGQSLSNTGALRAHEVGDSGIALSPAGVAQAGAAGRTIGREFIATSLVYCSPYMRTRQTTAEILRAVDAAGQTRVYEDPRLREVERGYLDEASQHEARKIHGWFYYRHSGGESPADCYDRTSAFLESLMRQARRRDAAGALIVTHGMTIRCFVTRFLHLTVEQFEMLANPSNCDIITIAPVAGLAAPVFQCGRWGVEGIRLRP</sequence>
<feature type="active site" description="Proton donor/acceptor" evidence="1">
    <location>
        <position position="138"/>
    </location>
</feature>
<feature type="active site" description="Tele-phosphohistidine intermediate" evidence="1">
    <location>
        <position position="56"/>
    </location>
</feature>
<dbReference type="EMBL" id="PXWF02000339">
    <property type="protein sequence ID" value="PWF39442.1"/>
    <property type="molecule type" value="Genomic_DNA"/>
</dbReference>
<organism evidence="3 4">
    <name type="scientific">Massilia glaciei</name>
    <dbReference type="NCBI Taxonomy" id="1524097"/>
    <lineage>
        <taxon>Bacteria</taxon>
        <taxon>Pseudomonadati</taxon>
        <taxon>Pseudomonadota</taxon>
        <taxon>Betaproteobacteria</taxon>
        <taxon>Burkholderiales</taxon>
        <taxon>Oxalobacteraceae</taxon>
        <taxon>Telluria group</taxon>
        <taxon>Massilia</taxon>
    </lineage>
</organism>
<dbReference type="InterPro" id="IPR013078">
    <property type="entry name" value="His_Pase_superF_clade-1"/>
</dbReference>
<evidence type="ECO:0000313" key="3">
    <source>
        <dbReference type="EMBL" id="PWF39442.1"/>
    </source>
</evidence>
<dbReference type="Gene3D" id="3.40.50.1240">
    <property type="entry name" value="Phosphoglycerate mutase-like"/>
    <property type="match status" value="1"/>
</dbReference>
<keyword evidence="4" id="KW-1185">Reference proteome</keyword>
<accession>A0A2U2H9W3</accession>
<evidence type="ECO:0000313" key="4">
    <source>
        <dbReference type="Proteomes" id="UP000241421"/>
    </source>
</evidence>
<dbReference type="OrthoDB" id="9781415at2"/>
<gene>
    <name evidence="3" type="ORF">C7C56_026965</name>
</gene>
<dbReference type="Pfam" id="PF00300">
    <property type="entry name" value="His_Phos_1"/>
    <property type="match status" value="1"/>
</dbReference>
<feature type="binding site" evidence="2">
    <location>
        <position position="110"/>
    </location>
    <ligand>
        <name>substrate</name>
    </ligand>
</feature>
<reference evidence="3 4" key="1">
    <citation type="submission" date="2018-04" db="EMBL/GenBank/DDBJ databases">
        <title>Massilia violaceinigra sp. nov., a novel purple-pigmented bacterium isolated from Tianshan glacier, Xinjiang, China.</title>
        <authorList>
            <person name="Wang H."/>
        </authorList>
    </citation>
    <scope>NUCLEOTIDE SEQUENCE [LARGE SCALE GENOMIC DNA]</scope>
    <source>
        <strain evidence="3 4">B448-2</strain>
    </source>
</reference>
<evidence type="ECO:0000256" key="1">
    <source>
        <dbReference type="PIRSR" id="PIRSR613078-1"/>
    </source>
</evidence>
<dbReference type="SMART" id="SM00855">
    <property type="entry name" value="PGAM"/>
    <property type="match status" value="1"/>
</dbReference>
<proteinExistence type="predicted"/>
<name>A0A2U2H9W3_9BURK</name>
<dbReference type="InterPro" id="IPR029033">
    <property type="entry name" value="His_PPase_superfam"/>
</dbReference>
<protein>
    <submittedName>
        <fullName evidence="3">Histidine phosphatase family protein</fullName>
    </submittedName>
</protein>
<dbReference type="SUPFAM" id="SSF53254">
    <property type="entry name" value="Phosphoglycerate mutase-like"/>
    <property type="match status" value="1"/>
</dbReference>
<dbReference type="CDD" id="cd07067">
    <property type="entry name" value="HP_PGM_like"/>
    <property type="match status" value="1"/>
</dbReference>
<dbReference type="PANTHER" id="PTHR46192">
    <property type="entry name" value="BROAD-RANGE ACID PHOSPHATASE DET1"/>
    <property type="match status" value="1"/>
</dbReference>
<feature type="binding site" evidence="2">
    <location>
        <begin position="55"/>
        <end position="62"/>
    </location>
    <ligand>
        <name>substrate</name>
    </ligand>
</feature>